<feature type="region of interest" description="Disordered" evidence="1">
    <location>
        <begin position="807"/>
        <end position="947"/>
    </location>
</feature>
<dbReference type="InterPro" id="IPR016177">
    <property type="entry name" value="DNA-bd_dom_sf"/>
</dbReference>
<feature type="compositionally biased region" description="Polar residues" evidence="1">
    <location>
        <begin position="618"/>
        <end position="630"/>
    </location>
</feature>
<dbReference type="PANTHER" id="PTHR37384">
    <property type="entry name" value="OS01G0835600 PROTEIN"/>
    <property type="match status" value="1"/>
</dbReference>
<organism evidence="3">
    <name type="scientific">Skeletonema marinoi</name>
    <dbReference type="NCBI Taxonomy" id="267567"/>
    <lineage>
        <taxon>Eukaryota</taxon>
        <taxon>Sar</taxon>
        <taxon>Stramenopiles</taxon>
        <taxon>Ochrophyta</taxon>
        <taxon>Bacillariophyta</taxon>
        <taxon>Coscinodiscophyceae</taxon>
        <taxon>Thalassiosirophycidae</taxon>
        <taxon>Thalassiosirales</taxon>
        <taxon>Skeletonemataceae</taxon>
        <taxon>Skeletonema</taxon>
        <taxon>Skeletonema marinoi-dohrnii complex</taxon>
    </lineage>
</organism>
<evidence type="ECO:0000256" key="1">
    <source>
        <dbReference type="SAM" id="MobiDB-lite"/>
    </source>
</evidence>
<feature type="compositionally biased region" description="Basic and acidic residues" evidence="1">
    <location>
        <begin position="348"/>
        <end position="358"/>
    </location>
</feature>
<dbReference type="Pfam" id="PF21743">
    <property type="entry name" value="PTM_DIR17_Tudor"/>
    <property type="match status" value="1"/>
</dbReference>
<dbReference type="PANTHER" id="PTHR37384:SF1">
    <property type="entry name" value="OS01G0835600 PROTEIN"/>
    <property type="match status" value="1"/>
</dbReference>
<protein>
    <recommendedName>
        <fullName evidence="2">MBD domain-containing protein</fullName>
    </recommendedName>
</protein>
<feature type="compositionally biased region" description="Basic and acidic residues" evidence="1">
    <location>
        <begin position="1107"/>
        <end position="1122"/>
    </location>
</feature>
<feature type="compositionally biased region" description="Basic and acidic residues" evidence="1">
    <location>
        <begin position="247"/>
        <end position="259"/>
    </location>
</feature>
<feature type="region of interest" description="Disordered" evidence="1">
    <location>
        <begin position="1016"/>
        <end position="1089"/>
    </location>
</feature>
<feature type="compositionally biased region" description="Basic and acidic residues" evidence="1">
    <location>
        <begin position="277"/>
        <end position="289"/>
    </location>
</feature>
<feature type="compositionally biased region" description="Polar residues" evidence="1">
    <location>
        <begin position="290"/>
        <end position="300"/>
    </location>
</feature>
<feature type="compositionally biased region" description="Basic and acidic residues" evidence="1">
    <location>
        <begin position="892"/>
        <end position="908"/>
    </location>
</feature>
<evidence type="ECO:0000259" key="2">
    <source>
        <dbReference type="PROSITE" id="PS50982"/>
    </source>
</evidence>
<feature type="compositionally biased region" description="Low complexity" evidence="1">
    <location>
        <begin position="1028"/>
        <end position="1053"/>
    </location>
</feature>
<reference evidence="3" key="1">
    <citation type="submission" date="2021-01" db="EMBL/GenBank/DDBJ databases">
        <authorList>
            <person name="Corre E."/>
            <person name="Pelletier E."/>
            <person name="Niang G."/>
            <person name="Scheremetjew M."/>
            <person name="Finn R."/>
            <person name="Kale V."/>
            <person name="Holt S."/>
            <person name="Cochrane G."/>
            <person name="Meng A."/>
            <person name="Brown T."/>
            <person name="Cohen L."/>
        </authorList>
    </citation>
    <scope>NUCLEOTIDE SEQUENCE</scope>
    <source>
        <strain evidence="3">SM1012Den-03</strain>
    </source>
</reference>
<feature type="compositionally biased region" description="Low complexity" evidence="1">
    <location>
        <begin position="1062"/>
        <end position="1074"/>
    </location>
</feature>
<dbReference type="SUPFAM" id="SSF54171">
    <property type="entry name" value="DNA-binding domain"/>
    <property type="match status" value="1"/>
</dbReference>
<dbReference type="InterPro" id="IPR047365">
    <property type="entry name" value="Tudor_AtPTM-like"/>
</dbReference>
<dbReference type="EMBL" id="HBGZ01010449">
    <property type="protein sequence ID" value="CAD9592485.1"/>
    <property type="molecule type" value="Transcribed_RNA"/>
</dbReference>
<feature type="domain" description="MBD" evidence="2">
    <location>
        <begin position="955"/>
        <end position="1028"/>
    </location>
</feature>
<proteinExistence type="predicted"/>
<feature type="compositionally biased region" description="Polar residues" evidence="1">
    <location>
        <begin position="317"/>
        <end position="331"/>
    </location>
</feature>
<evidence type="ECO:0000313" key="3">
    <source>
        <dbReference type="EMBL" id="CAD9592485.1"/>
    </source>
</evidence>
<dbReference type="Gene3D" id="3.30.890.10">
    <property type="entry name" value="Methyl-cpg-binding Protein 2, Chain A"/>
    <property type="match status" value="1"/>
</dbReference>
<sequence>MSIMQPYLPLPPSTFLYDRASNKMQKYRIGTIISKAFQVPGQQKSRHFQGEVTAYYPEHSLYRVVYEDGDSEEMEEEYLELYIVTSTERRGSVEDKFMAAEKMLEMAMSPPRREVHVAEAASLSPAILPFSVDNASSKRDGSCRSAEFLPFVPLEVPLERGCSLTGVFDGVDDYDGDDEINQVPEITRLPKKNYWDDLLSEVEGAAGTINGGGVAADVHNLNLTANTSGGGGLISEKPKQQHGQIGNRKDKNEYSEHDVSSLNQKKRKAPVLPTLKRRQEVGRSGRQDSSEVLSIQSEVLPSSKRRQVGRSGRQDSSEVISMQSPLRSSKMTMDAVAARNTSLAPTDTRSDDRKISAKETDQLSVGDAVYAAWWNSKKRDQSYTMFRGTVKATKSDQLSLSYDVEFDDGKFLARIDKSLVISEHRYLHENLKPILKVGQRVAAGWWENPSDTSSPPVGWFPGVVQSCRQLKQGGLFGPDRFYDINFDDGDELDDIEDIFVFPESEYDLLGREASGNFRWKGVRNVLINDSIDRYAKTVGYWVVNRNEDKRFSFLGDALRCYDDLNVSYKGARVKKADLNLPEEWDIDSEGKYSPKRSSLQSVCNDASRASAGGERKVSSIQPTARASSKMSELPSDAIEGGGGSLDAEVNNTDAPSIQPQTTNPAPTKLIPSGVVCLRGNLVLQTRDGIAVHRITGLWSTGLDKILADPENKLGECGSFEYDQKTDCSNKPSAVEQTFPPSGRYSGSFIVSDADVNKKVEEQDVVFNFVKNNEGYYNVKGRGSNAFGKYTTSGTLTKEGVITIHRHYPKRKKKAVPQGKLPPTTKMVPTDVGEEKVASISHDDTPNGRPESDQDSIDSSTSTIGAKQIIGDDSVKNDTVEESDLEQLGSSTKRSDQRTSQEDSKTEEKKKRKTTVRNQATPSPPVPKETPCSAASKRSCKTPSSTVFPTATKTDMQFPATKAREYPDGWLTRTVPRKKNSRTGDRYFYSPKLKIRLRSKLEVGRFLDCLAEHQGDEENAWSSLRKQKTTSVTRKVKTRPSAATAARRPSANTAVERPRADAAARIPSADAAASSNRERRSSTSSMTDTLTCPQRKITIVEYVQPSRPRLESNEEAQNKKTNDINEIAKPPTIQTSSCNKRTKPSFHRGEKIYAVLKGNDQSSDGTEEWLPGRVWDFKVTHETSYGPVKAYDIIFDDGEVAHGLDEIWVMKKVDHEVLSDKPKDFSWIGVQKYTDRGSNDEYAKTVGWYETYFGKEHNIYTSINDALRSYDKYIITQRGRDNVLDKELNFPSELRS</sequence>
<dbReference type="InterPro" id="IPR001739">
    <property type="entry name" value="Methyl_CpG_DNA-bd"/>
</dbReference>
<dbReference type="PROSITE" id="PS50982">
    <property type="entry name" value="MBD"/>
    <property type="match status" value="1"/>
</dbReference>
<name>A0A7S2PD86_9STRA</name>
<feature type="region of interest" description="Disordered" evidence="1">
    <location>
        <begin position="229"/>
        <end position="358"/>
    </location>
</feature>
<accession>A0A7S2PD86</accession>
<gene>
    <name evidence="3" type="ORF">SMAR0320_LOCUS7488</name>
</gene>
<feature type="region of interest" description="Disordered" evidence="1">
    <location>
        <begin position="586"/>
        <end position="634"/>
    </location>
</feature>
<feature type="compositionally biased region" description="Basic and acidic residues" evidence="1">
    <location>
        <begin position="832"/>
        <end position="851"/>
    </location>
</feature>
<feature type="compositionally biased region" description="Polar residues" evidence="1">
    <location>
        <begin position="595"/>
        <end position="604"/>
    </location>
</feature>
<feature type="region of interest" description="Disordered" evidence="1">
    <location>
        <begin position="1105"/>
        <end position="1143"/>
    </location>
</feature>
<dbReference type="GO" id="GO:0003677">
    <property type="term" value="F:DNA binding"/>
    <property type="evidence" value="ECO:0007669"/>
    <property type="project" value="InterPro"/>
</dbReference>
<dbReference type="Gene3D" id="2.30.30.140">
    <property type="match status" value="2"/>
</dbReference>